<evidence type="ECO:0000313" key="1">
    <source>
        <dbReference type="EMBL" id="PAV74676.1"/>
    </source>
</evidence>
<organism evidence="1 2">
    <name type="scientific">Diploscapter pachys</name>
    <dbReference type="NCBI Taxonomy" id="2018661"/>
    <lineage>
        <taxon>Eukaryota</taxon>
        <taxon>Metazoa</taxon>
        <taxon>Ecdysozoa</taxon>
        <taxon>Nematoda</taxon>
        <taxon>Chromadorea</taxon>
        <taxon>Rhabditida</taxon>
        <taxon>Rhabditina</taxon>
        <taxon>Rhabditomorpha</taxon>
        <taxon>Rhabditoidea</taxon>
        <taxon>Rhabditidae</taxon>
        <taxon>Diploscapter</taxon>
    </lineage>
</organism>
<dbReference type="Proteomes" id="UP000218231">
    <property type="component" value="Unassembled WGS sequence"/>
</dbReference>
<proteinExistence type="predicted"/>
<evidence type="ECO:0000313" key="2">
    <source>
        <dbReference type="Proteomes" id="UP000218231"/>
    </source>
</evidence>
<protein>
    <submittedName>
        <fullName evidence="1">Uncharacterized protein</fullName>
    </submittedName>
</protein>
<reference evidence="1 2" key="1">
    <citation type="journal article" date="2017" name="Curr. Biol.">
        <title>Genome architecture and evolution of a unichromosomal asexual nematode.</title>
        <authorList>
            <person name="Fradin H."/>
            <person name="Zegar C."/>
            <person name="Gutwein M."/>
            <person name="Lucas J."/>
            <person name="Kovtun M."/>
            <person name="Corcoran D."/>
            <person name="Baugh L.R."/>
            <person name="Kiontke K."/>
            <person name="Gunsalus K."/>
            <person name="Fitch D.H."/>
            <person name="Piano F."/>
        </authorList>
    </citation>
    <scope>NUCLEOTIDE SEQUENCE [LARGE SCALE GENOMIC DNA]</scope>
    <source>
        <strain evidence="1">PF1309</strain>
    </source>
</reference>
<gene>
    <name evidence="1" type="ORF">WR25_19458</name>
</gene>
<dbReference type="PANTHER" id="PTHR34717">
    <property type="entry name" value="EG:BACR7A4.20 PROTEIN"/>
    <property type="match status" value="1"/>
</dbReference>
<name>A0A2A2KKW4_9BILA</name>
<dbReference type="STRING" id="2018661.A0A2A2KKW4"/>
<dbReference type="PANTHER" id="PTHR34717:SF1">
    <property type="entry name" value="EG:BACR7A4.20 PROTEIN"/>
    <property type="match status" value="1"/>
</dbReference>
<comment type="caution">
    <text evidence="1">The sequence shown here is derived from an EMBL/GenBank/DDBJ whole genome shotgun (WGS) entry which is preliminary data.</text>
</comment>
<accession>A0A2A2KKW4</accession>
<dbReference type="OrthoDB" id="5798273at2759"/>
<dbReference type="AlphaFoldDB" id="A0A2A2KKW4"/>
<keyword evidence="2" id="KW-1185">Reference proteome</keyword>
<sequence>MLDLFQLAFLVLFGWFVYWVAQPYPDRLLGVYSRPGRWYWLKFRLMRFIIDYRQKKSRGTYLDKKQEDLMNSQWGGTGGNRPFHELDRKHEFPEEKERAVDAVFVNGSNSAGWYLTFGAAQRPNNIINLYFTLRIPGVGVFVDDDVEKNSNVKSVASKDAWKTESGFTLQCIKPMREWKATFKGKLRKASGFRIFTEIGEEKPTNDQTLIDAEFDLTWTNFGEYFDFDTECSPTIIGHSLAIEPWSLELFRKLKASHQSHYEQAGHLNGRIRLGDQVWNDVSLIGMRDHTIGSYRNWSEIRRYVMMFYRLDDGTVIHTSVISMPEVVFSQLEFGYVVNS</sequence>
<dbReference type="EMBL" id="LIAE01008298">
    <property type="protein sequence ID" value="PAV74676.1"/>
    <property type="molecule type" value="Genomic_DNA"/>
</dbReference>